<accession>A0ABX8BTX5</accession>
<evidence type="ECO:0000313" key="2">
    <source>
        <dbReference type="Proteomes" id="UP000676079"/>
    </source>
</evidence>
<dbReference type="Proteomes" id="UP000676079">
    <property type="component" value="Chromosome"/>
</dbReference>
<dbReference type="RefSeq" id="WP_220565049.1">
    <property type="nucleotide sequence ID" value="NZ_CP074133.1"/>
</dbReference>
<gene>
    <name evidence="1" type="ORF">KGD84_05700</name>
</gene>
<protein>
    <submittedName>
        <fullName evidence="1">Uncharacterized protein</fullName>
    </submittedName>
</protein>
<organism evidence="1 2">
    <name type="scientific">Nocardiopsis changdeensis</name>
    <dbReference type="NCBI Taxonomy" id="2831969"/>
    <lineage>
        <taxon>Bacteria</taxon>
        <taxon>Bacillati</taxon>
        <taxon>Actinomycetota</taxon>
        <taxon>Actinomycetes</taxon>
        <taxon>Streptosporangiales</taxon>
        <taxon>Nocardiopsidaceae</taxon>
        <taxon>Nocardiopsis</taxon>
    </lineage>
</organism>
<name>A0ABX8BTX5_9ACTN</name>
<proteinExistence type="predicted"/>
<sequence length="379" mass="40180">MDTLRLSADPERLPDRVREELTDVDRLRRIWSGHRQAQPREAREAARRSLVRSRIEGAGVGGPLAEYLESALAEGMGGRTLDPDYVLELADRVHSLPDPGAFRAPAAPLVEYDRARAVAAPAAVPGHPLVRAAHTYAETLAAVTELDHGNEAPRLLPWLVAALVLRRADLPPVPPVHPPAVPGPDSDEGPAPTVSALARAVTAALRDELSWTPPGTAPDPGEPVPPLAAVTRRRVTDHLRSHRESVGLILRGLDPAARAVVRTGGHDSGAGAEGLSEAGRAVLTPGAAHWWTALELTVEDTTLSLVVVVQEIGRPRTGVLAVTVDGRLTDPDGVRDVPGISGAEAVTLMPADCVDDRWPRIRDLVDEGVSLALGGLTRV</sequence>
<keyword evidence="2" id="KW-1185">Reference proteome</keyword>
<evidence type="ECO:0000313" key="1">
    <source>
        <dbReference type="EMBL" id="QUX23828.1"/>
    </source>
</evidence>
<dbReference type="EMBL" id="CP074133">
    <property type="protein sequence ID" value="QUX23828.1"/>
    <property type="molecule type" value="Genomic_DNA"/>
</dbReference>
<reference evidence="1 2" key="1">
    <citation type="submission" date="2021-05" db="EMBL/GenBank/DDBJ databases">
        <title>Direct Submission.</title>
        <authorList>
            <person name="Li K."/>
            <person name="Gao J."/>
        </authorList>
    </citation>
    <scope>NUCLEOTIDE SEQUENCE [LARGE SCALE GENOMIC DNA]</scope>
    <source>
        <strain evidence="1 2">Mg02</strain>
    </source>
</reference>